<dbReference type="AlphaFoldDB" id="A0A6C1BWR3"/>
<evidence type="ECO:0000256" key="1">
    <source>
        <dbReference type="ARBA" id="ARBA00022491"/>
    </source>
</evidence>
<organism evidence="5 6">
    <name type="scientific">Streptomyces albus</name>
    <dbReference type="NCBI Taxonomy" id="1888"/>
    <lineage>
        <taxon>Bacteria</taxon>
        <taxon>Bacillati</taxon>
        <taxon>Actinomycetota</taxon>
        <taxon>Actinomycetes</taxon>
        <taxon>Kitasatosporales</taxon>
        <taxon>Streptomycetaceae</taxon>
        <taxon>Streptomyces</taxon>
    </lineage>
</organism>
<dbReference type="InterPro" id="IPR036271">
    <property type="entry name" value="Tet_transcr_reg_TetR-rel_C_sf"/>
</dbReference>
<gene>
    <name evidence="5" type="ORF">D8771_03385</name>
</gene>
<comment type="caution">
    <text evidence="5">The sequence shown here is derived from an EMBL/GenBank/DDBJ whole genome shotgun (WGS) entry which is preliminary data.</text>
</comment>
<keyword evidence="3" id="KW-0238">DNA-binding</keyword>
<dbReference type="GO" id="GO:0000976">
    <property type="term" value="F:transcription cis-regulatory region binding"/>
    <property type="evidence" value="ECO:0007669"/>
    <property type="project" value="TreeGrafter"/>
</dbReference>
<dbReference type="GO" id="GO:0003700">
    <property type="term" value="F:DNA-binding transcription factor activity"/>
    <property type="evidence" value="ECO:0007669"/>
    <property type="project" value="TreeGrafter"/>
</dbReference>
<evidence type="ECO:0000313" key="6">
    <source>
        <dbReference type="Proteomes" id="UP000298111"/>
    </source>
</evidence>
<reference evidence="5 6" key="1">
    <citation type="submission" date="2018-10" db="EMBL/GenBank/DDBJ databases">
        <title>Isolation of pseudouridimycin from Streptomyces albus DSM 40763.</title>
        <authorList>
            <person name="Rosenqvist P."/>
            <person name="Metsae-Ketelae M."/>
            <person name="Virta P."/>
        </authorList>
    </citation>
    <scope>NUCLEOTIDE SEQUENCE [LARGE SCALE GENOMIC DNA]</scope>
    <source>
        <strain evidence="5 6">DSM 40763</strain>
    </source>
</reference>
<sequence>MSKLDDRPSSSLRGRRRRQQLVDAGVELLAEGGWPAVTTRSVADRAGANLGLIHYHWGGLAGLKQAIAHRAGELVFGPLTARLLEAASPQDVLDRLPAMVSPPTDDTTTRLTVELIAGAVRDPALGDVLRESLAEARTQLDAWLAEHLPEAPPGTATLLIALLDGLFMHHMLDPEMGSAQAVEALVRLAGHAPALAGGAGAADETA</sequence>
<keyword evidence="1" id="KW-0678">Repressor</keyword>
<accession>A0A6C1BWR3</accession>
<dbReference type="RefSeq" id="WP_041968496.1">
    <property type="nucleotide sequence ID" value="NZ_BBQG01000011.1"/>
</dbReference>
<dbReference type="PANTHER" id="PTHR30055">
    <property type="entry name" value="HTH-TYPE TRANSCRIPTIONAL REGULATOR RUTR"/>
    <property type="match status" value="1"/>
</dbReference>
<dbReference type="Proteomes" id="UP000298111">
    <property type="component" value="Unassembled WGS sequence"/>
</dbReference>
<dbReference type="InterPro" id="IPR009057">
    <property type="entry name" value="Homeodomain-like_sf"/>
</dbReference>
<dbReference type="SUPFAM" id="SSF46689">
    <property type="entry name" value="Homeodomain-like"/>
    <property type="match status" value="1"/>
</dbReference>
<dbReference type="Pfam" id="PF00440">
    <property type="entry name" value="TetR_N"/>
    <property type="match status" value="1"/>
</dbReference>
<keyword evidence="4" id="KW-0804">Transcription</keyword>
<evidence type="ECO:0000256" key="2">
    <source>
        <dbReference type="ARBA" id="ARBA00023015"/>
    </source>
</evidence>
<dbReference type="Pfam" id="PF13977">
    <property type="entry name" value="TetR_C_6"/>
    <property type="match status" value="1"/>
</dbReference>
<dbReference type="PROSITE" id="PS50977">
    <property type="entry name" value="HTH_TETR_2"/>
    <property type="match status" value="1"/>
</dbReference>
<dbReference type="InterPro" id="IPR001647">
    <property type="entry name" value="HTH_TetR"/>
</dbReference>
<protein>
    <submittedName>
        <fullName evidence="5">TetR family transcriptional regulator</fullName>
    </submittedName>
</protein>
<proteinExistence type="predicted"/>
<dbReference type="GeneID" id="75185030"/>
<dbReference type="EMBL" id="RCIY01000009">
    <property type="protein sequence ID" value="TGG88527.1"/>
    <property type="molecule type" value="Genomic_DNA"/>
</dbReference>
<dbReference type="SUPFAM" id="SSF48498">
    <property type="entry name" value="Tetracyclin repressor-like, C-terminal domain"/>
    <property type="match status" value="1"/>
</dbReference>
<evidence type="ECO:0000256" key="3">
    <source>
        <dbReference type="ARBA" id="ARBA00023125"/>
    </source>
</evidence>
<dbReference type="PANTHER" id="PTHR30055:SF234">
    <property type="entry name" value="HTH-TYPE TRANSCRIPTIONAL REGULATOR BETI"/>
    <property type="match status" value="1"/>
</dbReference>
<name>A0A6C1BWR3_9ACTN</name>
<evidence type="ECO:0000313" key="5">
    <source>
        <dbReference type="EMBL" id="TGG88527.1"/>
    </source>
</evidence>
<dbReference type="Gene3D" id="1.10.357.10">
    <property type="entry name" value="Tetracycline Repressor, domain 2"/>
    <property type="match status" value="1"/>
</dbReference>
<dbReference type="InterPro" id="IPR050109">
    <property type="entry name" value="HTH-type_TetR-like_transc_reg"/>
</dbReference>
<evidence type="ECO:0000256" key="4">
    <source>
        <dbReference type="ARBA" id="ARBA00023163"/>
    </source>
</evidence>
<keyword evidence="2" id="KW-0805">Transcription regulation</keyword>
<dbReference type="InterPro" id="IPR039538">
    <property type="entry name" value="BetI_C"/>
</dbReference>